<evidence type="ECO:0000313" key="2">
    <source>
        <dbReference type="EMBL" id="TYK45213.1"/>
    </source>
</evidence>
<gene>
    <name evidence="2" type="ORF">FXF68_31545</name>
</gene>
<protein>
    <submittedName>
        <fullName evidence="2">Uncharacterized protein</fullName>
    </submittedName>
</protein>
<organism evidence="2 3">
    <name type="scientific">Actinomadura decatromicini</name>
    <dbReference type="NCBI Taxonomy" id="2604572"/>
    <lineage>
        <taxon>Bacteria</taxon>
        <taxon>Bacillati</taxon>
        <taxon>Actinomycetota</taxon>
        <taxon>Actinomycetes</taxon>
        <taxon>Streptosporangiales</taxon>
        <taxon>Thermomonosporaceae</taxon>
        <taxon>Actinomadura</taxon>
    </lineage>
</organism>
<dbReference type="AlphaFoldDB" id="A0A5D3FAH7"/>
<name>A0A5D3FAH7_9ACTN</name>
<dbReference type="Proteomes" id="UP000323505">
    <property type="component" value="Unassembled WGS sequence"/>
</dbReference>
<feature type="region of interest" description="Disordered" evidence="1">
    <location>
        <begin position="1"/>
        <end position="32"/>
    </location>
</feature>
<dbReference type="RefSeq" id="WP_148765649.1">
    <property type="nucleotide sequence ID" value="NZ_VSRQ01000007.1"/>
</dbReference>
<feature type="compositionally biased region" description="Low complexity" evidence="1">
    <location>
        <begin position="80"/>
        <end position="90"/>
    </location>
</feature>
<dbReference type="EMBL" id="VSRQ01000007">
    <property type="protein sequence ID" value="TYK45213.1"/>
    <property type="molecule type" value="Genomic_DNA"/>
</dbReference>
<proteinExistence type="predicted"/>
<evidence type="ECO:0000313" key="3">
    <source>
        <dbReference type="Proteomes" id="UP000323505"/>
    </source>
</evidence>
<sequence length="129" mass="12164">MASAVGRPLIDGDGEGSVEGSLDSVGDDDAEGVEVVGSGVGVVRVGDGVADVDGAPTGRRVSRGRDRSARDGTGDGSDGTGSAVVGSAARGDGDTATCGAPPSKRPGIICPTASPAAAVGAPSRTTSAA</sequence>
<feature type="region of interest" description="Disordered" evidence="1">
    <location>
        <begin position="46"/>
        <end position="129"/>
    </location>
</feature>
<keyword evidence="3" id="KW-1185">Reference proteome</keyword>
<comment type="caution">
    <text evidence="2">The sequence shown here is derived from an EMBL/GenBank/DDBJ whole genome shotgun (WGS) entry which is preliminary data.</text>
</comment>
<feature type="compositionally biased region" description="Basic and acidic residues" evidence="1">
    <location>
        <begin position="63"/>
        <end position="73"/>
    </location>
</feature>
<evidence type="ECO:0000256" key="1">
    <source>
        <dbReference type="SAM" id="MobiDB-lite"/>
    </source>
</evidence>
<reference evidence="2 3" key="1">
    <citation type="submission" date="2019-08" db="EMBL/GenBank/DDBJ databases">
        <title>Actinomadura sp. nov. CYP1-5 isolated from mountain soil.</title>
        <authorList>
            <person name="Songsumanus A."/>
            <person name="Kuncharoen N."/>
            <person name="Kudo T."/>
            <person name="Yuki M."/>
            <person name="Igarashi Y."/>
            <person name="Tanasupawat S."/>
        </authorList>
    </citation>
    <scope>NUCLEOTIDE SEQUENCE [LARGE SCALE GENOMIC DNA]</scope>
    <source>
        <strain evidence="2 3">CYP1-5</strain>
    </source>
</reference>
<feature type="compositionally biased region" description="Low complexity" evidence="1">
    <location>
        <begin position="46"/>
        <end position="59"/>
    </location>
</feature>
<accession>A0A5D3FAH7</accession>